<dbReference type="InterPro" id="IPR008271">
    <property type="entry name" value="Ser/Thr_kinase_AS"/>
</dbReference>
<evidence type="ECO:0000313" key="3">
    <source>
        <dbReference type="Proteomes" id="UP000053989"/>
    </source>
</evidence>
<sequence>LVFRELHLWSKLCHENIVRLLGITTTFDFTVSIVSEWMGKGDAHNYVQNRSIDPRPLLVGIACGLDYLHSHPKGPIFHGDLKGTNILISDDGRALLCDFGLSSLVTSTFSMTVECRRGGSLPWTAPECLASDEWHVTAARDVWAFGMTTLEMFTRKVPFHSSPNPMSVIVKISQGVPERPSVKSTCSRMTDEWWNLCLSCWNRDPSSRPSMVDIFNKVR</sequence>
<dbReference type="InterPro" id="IPR051681">
    <property type="entry name" value="Ser/Thr_Kinases-Pseudokinases"/>
</dbReference>
<organism evidence="2 3">
    <name type="scientific">Scleroderma citrinum Foug A</name>
    <dbReference type="NCBI Taxonomy" id="1036808"/>
    <lineage>
        <taxon>Eukaryota</taxon>
        <taxon>Fungi</taxon>
        <taxon>Dikarya</taxon>
        <taxon>Basidiomycota</taxon>
        <taxon>Agaricomycotina</taxon>
        <taxon>Agaricomycetes</taxon>
        <taxon>Agaricomycetidae</taxon>
        <taxon>Boletales</taxon>
        <taxon>Sclerodermatineae</taxon>
        <taxon>Sclerodermataceae</taxon>
        <taxon>Scleroderma</taxon>
    </lineage>
</organism>
<dbReference type="GO" id="GO:0004674">
    <property type="term" value="F:protein serine/threonine kinase activity"/>
    <property type="evidence" value="ECO:0007669"/>
    <property type="project" value="TreeGrafter"/>
</dbReference>
<dbReference type="OrthoDB" id="122279at2759"/>
<reference evidence="3" key="2">
    <citation type="submission" date="2015-01" db="EMBL/GenBank/DDBJ databases">
        <title>Evolutionary Origins and Diversification of the Mycorrhizal Mutualists.</title>
        <authorList>
            <consortium name="DOE Joint Genome Institute"/>
            <consortium name="Mycorrhizal Genomics Consortium"/>
            <person name="Kohler A."/>
            <person name="Kuo A."/>
            <person name="Nagy L.G."/>
            <person name="Floudas D."/>
            <person name="Copeland A."/>
            <person name="Barry K.W."/>
            <person name="Cichocki N."/>
            <person name="Veneault-Fourrey C."/>
            <person name="LaButti K."/>
            <person name="Lindquist E.A."/>
            <person name="Lipzen A."/>
            <person name="Lundell T."/>
            <person name="Morin E."/>
            <person name="Murat C."/>
            <person name="Riley R."/>
            <person name="Ohm R."/>
            <person name="Sun H."/>
            <person name="Tunlid A."/>
            <person name="Henrissat B."/>
            <person name="Grigoriev I.V."/>
            <person name="Hibbett D.S."/>
            <person name="Martin F."/>
        </authorList>
    </citation>
    <scope>NUCLEOTIDE SEQUENCE [LARGE SCALE GENOMIC DNA]</scope>
    <source>
        <strain evidence="3">Foug A</strain>
    </source>
</reference>
<dbReference type="SMART" id="SM00220">
    <property type="entry name" value="S_TKc"/>
    <property type="match status" value="1"/>
</dbReference>
<gene>
    <name evidence="2" type="ORF">SCLCIDRAFT_1184336</name>
</gene>
<protein>
    <recommendedName>
        <fullName evidence="1">Protein kinase domain-containing protein</fullName>
    </recommendedName>
</protein>
<reference evidence="2 3" key="1">
    <citation type="submission" date="2014-04" db="EMBL/GenBank/DDBJ databases">
        <authorList>
            <consortium name="DOE Joint Genome Institute"/>
            <person name="Kuo A."/>
            <person name="Kohler A."/>
            <person name="Nagy L.G."/>
            <person name="Floudas D."/>
            <person name="Copeland A."/>
            <person name="Barry K.W."/>
            <person name="Cichocki N."/>
            <person name="Veneault-Fourrey C."/>
            <person name="LaButti K."/>
            <person name="Lindquist E.A."/>
            <person name="Lipzen A."/>
            <person name="Lundell T."/>
            <person name="Morin E."/>
            <person name="Murat C."/>
            <person name="Sun H."/>
            <person name="Tunlid A."/>
            <person name="Henrissat B."/>
            <person name="Grigoriev I.V."/>
            <person name="Hibbett D.S."/>
            <person name="Martin F."/>
            <person name="Nordberg H.P."/>
            <person name="Cantor M.N."/>
            <person name="Hua S.X."/>
        </authorList>
    </citation>
    <scope>NUCLEOTIDE SEQUENCE [LARGE SCALE GENOMIC DNA]</scope>
    <source>
        <strain evidence="2 3">Foug A</strain>
    </source>
</reference>
<feature type="domain" description="Protein kinase" evidence="1">
    <location>
        <begin position="1"/>
        <end position="219"/>
    </location>
</feature>
<dbReference type="PANTHER" id="PTHR44329">
    <property type="entry name" value="SERINE/THREONINE-PROTEIN KINASE TNNI3K-RELATED"/>
    <property type="match status" value="1"/>
</dbReference>
<name>A0A0C3AU53_9AGAM</name>
<dbReference type="HOGENOM" id="CLU_000288_7_18_1"/>
<evidence type="ECO:0000259" key="1">
    <source>
        <dbReference type="PROSITE" id="PS50011"/>
    </source>
</evidence>
<proteinExistence type="predicted"/>
<feature type="non-terminal residue" evidence="2">
    <location>
        <position position="1"/>
    </location>
</feature>
<evidence type="ECO:0000313" key="2">
    <source>
        <dbReference type="EMBL" id="KIM68492.1"/>
    </source>
</evidence>
<dbReference type="InterPro" id="IPR000719">
    <property type="entry name" value="Prot_kinase_dom"/>
</dbReference>
<dbReference type="Pfam" id="PF00069">
    <property type="entry name" value="Pkinase"/>
    <property type="match status" value="1"/>
</dbReference>
<dbReference type="PROSITE" id="PS50011">
    <property type="entry name" value="PROTEIN_KINASE_DOM"/>
    <property type="match status" value="1"/>
</dbReference>
<dbReference type="GO" id="GO:0005524">
    <property type="term" value="F:ATP binding"/>
    <property type="evidence" value="ECO:0007669"/>
    <property type="project" value="InterPro"/>
</dbReference>
<dbReference type="EMBL" id="KN822009">
    <property type="protein sequence ID" value="KIM68492.1"/>
    <property type="molecule type" value="Genomic_DNA"/>
</dbReference>
<keyword evidence="3" id="KW-1185">Reference proteome</keyword>
<dbReference type="SUPFAM" id="SSF56112">
    <property type="entry name" value="Protein kinase-like (PK-like)"/>
    <property type="match status" value="1"/>
</dbReference>
<dbReference type="Proteomes" id="UP000053989">
    <property type="component" value="Unassembled WGS sequence"/>
</dbReference>
<dbReference type="Gene3D" id="1.10.510.10">
    <property type="entry name" value="Transferase(Phosphotransferase) domain 1"/>
    <property type="match status" value="1"/>
</dbReference>
<accession>A0A0C3AU53</accession>
<dbReference type="PIRSF" id="PIRSF000654">
    <property type="entry name" value="Integrin-linked_kinase"/>
    <property type="match status" value="1"/>
</dbReference>
<dbReference type="AlphaFoldDB" id="A0A0C3AU53"/>
<dbReference type="PROSITE" id="PS00108">
    <property type="entry name" value="PROTEIN_KINASE_ST"/>
    <property type="match status" value="1"/>
</dbReference>
<dbReference type="InParanoid" id="A0A0C3AU53"/>
<dbReference type="STRING" id="1036808.A0A0C3AU53"/>
<dbReference type="InterPro" id="IPR011009">
    <property type="entry name" value="Kinase-like_dom_sf"/>
</dbReference>